<accession>A0A1F7SJB6</accession>
<reference evidence="2 3" key="1">
    <citation type="journal article" date="2016" name="Nat. Commun.">
        <title>Thousands of microbial genomes shed light on interconnected biogeochemical processes in an aquifer system.</title>
        <authorList>
            <person name="Anantharaman K."/>
            <person name="Brown C.T."/>
            <person name="Hug L.A."/>
            <person name="Sharon I."/>
            <person name="Castelle C.J."/>
            <person name="Probst A.J."/>
            <person name="Thomas B.C."/>
            <person name="Singh A."/>
            <person name="Wilkins M.J."/>
            <person name="Karaoz U."/>
            <person name="Brodie E.L."/>
            <person name="Williams K.H."/>
            <person name="Hubbard S.S."/>
            <person name="Banfield J.F."/>
        </authorList>
    </citation>
    <scope>NUCLEOTIDE SEQUENCE [LARGE SCALE GENOMIC DNA]</scope>
</reference>
<keyword evidence="1" id="KW-0812">Transmembrane</keyword>
<name>A0A1F7SJB6_9BACT</name>
<dbReference type="EMBL" id="MGDI01000025">
    <property type="protein sequence ID" value="OGL53287.1"/>
    <property type="molecule type" value="Genomic_DNA"/>
</dbReference>
<feature type="transmembrane region" description="Helical" evidence="1">
    <location>
        <begin position="12"/>
        <end position="31"/>
    </location>
</feature>
<gene>
    <name evidence="2" type="ORF">A3G31_07175</name>
</gene>
<evidence type="ECO:0000313" key="2">
    <source>
        <dbReference type="EMBL" id="OGL53287.1"/>
    </source>
</evidence>
<proteinExistence type="predicted"/>
<evidence type="ECO:0000256" key="1">
    <source>
        <dbReference type="SAM" id="Phobius"/>
    </source>
</evidence>
<keyword evidence="1" id="KW-0472">Membrane</keyword>
<sequence length="71" mass="7532">MKKIKIISVYSPLKVSYSLLGMVVGGIAYGLTLGNNHVTMGILNPSCRGTYVITPKILTAEGPVYFAGKAD</sequence>
<comment type="caution">
    <text evidence="2">The sequence shown here is derived from an EMBL/GenBank/DDBJ whole genome shotgun (WGS) entry which is preliminary data.</text>
</comment>
<protein>
    <submittedName>
        <fullName evidence="2">Uncharacterized protein</fullName>
    </submittedName>
</protein>
<dbReference type="AlphaFoldDB" id="A0A1F7SJB6"/>
<dbReference type="Proteomes" id="UP000178082">
    <property type="component" value="Unassembled WGS sequence"/>
</dbReference>
<evidence type="ECO:0000313" key="3">
    <source>
        <dbReference type="Proteomes" id="UP000178082"/>
    </source>
</evidence>
<organism evidence="2 3">
    <name type="scientific">Candidatus Schekmanbacteria bacterium RIFCSPLOWO2_12_FULL_38_15</name>
    <dbReference type="NCBI Taxonomy" id="1817883"/>
    <lineage>
        <taxon>Bacteria</taxon>
        <taxon>Candidatus Schekmaniibacteriota</taxon>
    </lineage>
</organism>
<keyword evidence="1" id="KW-1133">Transmembrane helix</keyword>